<organism evidence="2">
    <name type="scientific">marine metagenome</name>
    <dbReference type="NCBI Taxonomy" id="408172"/>
    <lineage>
        <taxon>unclassified sequences</taxon>
        <taxon>metagenomes</taxon>
        <taxon>ecological metagenomes</taxon>
    </lineage>
</organism>
<dbReference type="Pfam" id="PF13522">
    <property type="entry name" value="GATase_6"/>
    <property type="match status" value="1"/>
</dbReference>
<evidence type="ECO:0000313" key="2">
    <source>
        <dbReference type="EMBL" id="SVD64198.1"/>
    </source>
</evidence>
<dbReference type="InterPro" id="IPR029055">
    <property type="entry name" value="Ntn_hydrolases_N"/>
</dbReference>
<dbReference type="InterPro" id="IPR017932">
    <property type="entry name" value="GATase_2_dom"/>
</dbReference>
<protein>
    <recommendedName>
        <fullName evidence="1">Glutamine amidotransferase type-2 domain-containing protein</fullName>
    </recommendedName>
</protein>
<accession>A0A382X1D6</accession>
<feature type="non-terminal residue" evidence="2">
    <location>
        <position position="251"/>
    </location>
</feature>
<reference evidence="2" key="1">
    <citation type="submission" date="2018-05" db="EMBL/GenBank/DDBJ databases">
        <authorList>
            <person name="Lanie J.A."/>
            <person name="Ng W.-L."/>
            <person name="Kazmierczak K.M."/>
            <person name="Andrzejewski T.M."/>
            <person name="Davidsen T.M."/>
            <person name="Wayne K.J."/>
            <person name="Tettelin H."/>
            <person name="Glass J.I."/>
            <person name="Rusch D."/>
            <person name="Podicherti R."/>
            <person name="Tsui H.-C.T."/>
            <person name="Winkler M.E."/>
        </authorList>
    </citation>
    <scope>NUCLEOTIDE SEQUENCE</scope>
</reference>
<dbReference type="InterPro" id="IPR051786">
    <property type="entry name" value="ASN_synthetase/amidase"/>
</dbReference>
<gene>
    <name evidence="2" type="ORF">METZ01_LOCUS417052</name>
</gene>
<dbReference type="EMBL" id="UINC01163736">
    <property type="protein sequence ID" value="SVD64198.1"/>
    <property type="molecule type" value="Genomic_DNA"/>
</dbReference>
<dbReference type="CDD" id="cd00712">
    <property type="entry name" value="AsnB"/>
    <property type="match status" value="1"/>
</dbReference>
<dbReference type="PANTHER" id="PTHR43284:SF1">
    <property type="entry name" value="ASPARAGINE SYNTHETASE"/>
    <property type="match status" value="1"/>
</dbReference>
<dbReference type="Gene3D" id="3.60.20.10">
    <property type="entry name" value="Glutamine Phosphoribosylpyrophosphate, subunit 1, domain 1"/>
    <property type="match status" value="1"/>
</dbReference>
<dbReference type="SUPFAM" id="SSF56235">
    <property type="entry name" value="N-terminal nucleophile aminohydrolases (Ntn hydrolases)"/>
    <property type="match status" value="1"/>
</dbReference>
<dbReference type="PANTHER" id="PTHR43284">
    <property type="entry name" value="ASPARAGINE SYNTHETASE (GLUTAMINE-HYDROLYZING)"/>
    <property type="match status" value="1"/>
</dbReference>
<feature type="domain" description="Glutamine amidotransferase type-2" evidence="1">
    <location>
        <begin position="2"/>
        <end position="221"/>
    </location>
</feature>
<dbReference type="GO" id="GO:0005829">
    <property type="term" value="C:cytosol"/>
    <property type="evidence" value="ECO:0007669"/>
    <property type="project" value="TreeGrafter"/>
</dbReference>
<evidence type="ECO:0000259" key="1">
    <source>
        <dbReference type="PROSITE" id="PS51278"/>
    </source>
</evidence>
<proteinExistence type="predicted"/>
<name>A0A382X1D6_9ZZZZ</name>
<sequence length="251" mass="28438">MCGLTGFLEPDSIFNTSQAKTTLLQMSHALSHRGPDDQGTWIDPQAGIALGHRRLSIIDLSSQGRQPMQSHCGRYVLVFNGEIYNYPVIRKELEFLEKAPNWNGHSDTEIMLAAISCWGLQNAISKLTGMFAFALWDRKEQSLHLLRDRIGEKPLYYGWMGKVLLFGSELKALRKHPSWKGEINPDALALFMQYGYVPTPYSIYKGIFKIKPATIATFTQNHTSTFAPTKIKTYWQAEELARNLEASPLQN</sequence>
<dbReference type="InterPro" id="IPR033738">
    <property type="entry name" value="AsnB_N"/>
</dbReference>
<dbReference type="AlphaFoldDB" id="A0A382X1D6"/>
<dbReference type="PROSITE" id="PS51278">
    <property type="entry name" value="GATASE_TYPE_2"/>
    <property type="match status" value="1"/>
</dbReference>